<sequence length="295" mass="31168">MPANFLLLLAAAIWGFGFVAQTLGMDHLSPFAFNGLRFLIGTVSLVPLVWYLARQGKIHLGTPKDFAIGCVAVGGLLFAGASLQQVGLLYTTAANAGFITGLYIVLVPILGLALKHATGANTWVGCGIAVVGLYFLSIKDGFHLGYGDTLQLIGALFWAMHILAVDHFAKRISPVLLAMMQFLVCGVLSLLVSAAIEVTTVDKVIAAWGSLAYAGLISVGIAYTLQVLAQKHAHPAHAAIILSLETVFAAIGGILFLGESLGLRALFGCGLMLLGMLISQVPLRYLIKSRHQKVS</sequence>
<accession>A0A220UKL0</accession>
<dbReference type="SUPFAM" id="SSF103481">
    <property type="entry name" value="Multidrug resistance efflux transporter EmrE"/>
    <property type="match status" value="2"/>
</dbReference>
<feature type="domain" description="EamA" evidence="7">
    <location>
        <begin position="147"/>
        <end position="278"/>
    </location>
</feature>
<protein>
    <submittedName>
        <fullName evidence="8">EamA family transporter</fullName>
    </submittedName>
</protein>
<organism evidence="8 9">
    <name type="scientific">Shewanella bicestrii</name>
    <dbReference type="NCBI Taxonomy" id="2018305"/>
    <lineage>
        <taxon>Bacteria</taxon>
        <taxon>Pseudomonadati</taxon>
        <taxon>Pseudomonadota</taxon>
        <taxon>Gammaproteobacteria</taxon>
        <taxon>Alteromonadales</taxon>
        <taxon>Shewanellaceae</taxon>
        <taxon>Shewanella</taxon>
    </lineage>
</organism>
<keyword evidence="5 6" id="KW-0472">Membrane</keyword>
<dbReference type="InterPro" id="IPR051258">
    <property type="entry name" value="Diverse_Substrate_Transporter"/>
</dbReference>
<feature type="transmembrane region" description="Helical" evidence="6">
    <location>
        <begin position="65"/>
        <end position="83"/>
    </location>
</feature>
<name>A0A220UKL0_9GAMM</name>
<dbReference type="EMBL" id="CP022358">
    <property type="protein sequence ID" value="ASK68689.1"/>
    <property type="molecule type" value="Genomic_DNA"/>
</dbReference>
<feature type="transmembrane region" description="Helical" evidence="6">
    <location>
        <begin position="263"/>
        <end position="287"/>
    </location>
</feature>
<evidence type="ECO:0000313" key="9">
    <source>
        <dbReference type="Proteomes" id="UP000198367"/>
    </source>
</evidence>
<dbReference type="InterPro" id="IPR037185">
    <property type="entry name" value="EmrE-like"/>
</dbReference>
<feature type="transmembrane region" description="Helical" evidence="6">
    <location>
        <begin position="150"/>
        <end position="169"/>
    </location>
</feature>
<feature type="transmembrane region" description="Helical" evidence="6">
    <location>
        <begin position="36"/>
        <end position="53"/>
    </location>
</feature>
<keyword evidence="2" id="KW-1003">Cell membrane</keyword>
<feature type="transmembrane region" description="Helical" evidence="6">
    <location>
        <begin position="89"/>
        <end position="113"/>
    </location>
</feature>
<dbReference type="Pfam" id="PF00892">
    <property type="entry name" value="EamA"/>
    <property type="match status" value="2"/>
</dbReference>
<feature type="domain" description="EamA" evidence="7">
    <location>
        <begin position="3"/>
        <end position="137"/>
    </location>
</feature>
<dbReference type="AlphaFoldDB" id="A0A220UKL0"/>
<feature type="transmembrane region" description="Helical" evidence="6">
    <location>
        <begin position="205"/>
        <end position="225"/>
    </location>
</feature>
<evidence type="ECO:0000256" key="4">
    <source>
        <dbReference type="ARBA" id="ARBA00022989"/>
    </source>
</evidence>
<dbReference type="Proteomes" id="UP000198367">
    <property type="component" value="Chromosome"/>
</dbReference>
<dbReference type="InterPro" id="IPR000620">
    <property type="entry name" value="EamA_dom"/>
</dbReference>
<proteinExistence type="predicted"/>
<dbReference type="KEGG" id="sbj:CF168_07220"/>
<keyword evidence="3 6" id="KW-0812">Transmembrane</keyword>
<evidence type="ECO:0000256" key="2">
    <source>
        <dbReference type="ARBA" id="ARBA00022475"/>
    </source>
</evidence>
<evidence type="ECO:0000259" key="7">
    <source>
        <dbReference type="Pfam" id="PF00892"/>
    </source>
</evidence>
<comment type="subcellular location">
    <subcellularLocation>
        <location evidence="1">Cell membrane</location>
        <topology evidence="1">Multi-pass membrane protein</topology>
    </subcellularLocation>
</comment>
<evidence type="ECO:0000256" key="6">
    <source>
        <dbReference type="SAM" id="Phobius"/>
    </source>
</evidence>
<evidence type="ECO:0000313" key="8">
    <source>
        <dbReference type="EMBL" id="ASK68689.1"/>
    </source>
</evidence>
<gene>
    <name evidence="8" type="ORF">CF168_07220</name>
</gene>
<dbReference type="PANTHER" id="PTHR42920:SF5">
    <property type="entry name" value="EAMA DOMAIN-CONTAINING PROTEIN"/>
    <property type="match status" value="1"/>
</dbReference>
<keyword evidence="4 6" id="KW-1133">Transmembrane helix</keyword>
<reference evidence="8 9" key="1">
    <citation type="submission" date="2017-07" db="EMBL/GenBank/DDBJ databases">
        <title>Phenotypical and genomic characterization of a clinical isolate of Shewanella bicestrii sp. nov. producing an extended-spectrum beta-lactamase and a new oxacillinase variant.</title>
        <authorList>
            <person name="Jousset A.B."/>
            <person name="Bonnin R.A."/>
            <person name="Girlich D."/>
            <person name="Dabos L."/>
            <person name="Potron A."/>
            <person name="Dortet L."/>
            <person name="Glaser P."/>
            <person name="Naas T."/>
        </authorList>
    </citation>
    <scope>NUCLEOTIDE SEQUENCE [LARGE SCALE GENOMIC DNA]</scope>
    <source>
        <strain evidence="8 9">JAB-1</strain>
    </source>
</reference>
<feature type="transmembrane region" description="Helical" evidence="6">
    <location>
        <begin position="237"/>
        <end position="257"/>
    </location>
</feature>
<evidence type="ECO:0000256" key="3">
    <source>
        <dbReference type="ARBA" id="ARBA00022692"/>
    </source>
</evidence>
<dbReference type="PANTHER" id="PTHR42920">
    <property type="entry name" value="OS03G0707200 PROTEIN-RELATED"/>
    <property type="match status" value="1"/>
</dbReference>
<dbReference type="GO" id="GO:0005886">
    <property type="term" value="C:plasma membrane"/>
    <property type="evidence" value="ECO:0007669"/>
    <property type="project" value="UniProtKB-SubCell"/>
</dbReference>
<evidence type="ECO:0000256" key="5">
    <source>
        <dbReference type="ARBA" id="ARBA00023136"/>
    </source>
</evidence>
<feature type="transmembrane region" description="Helical" evidence="6">
    <location>
        <begin position="120"/>
        <end position="138"/>
    </location>
</feature>
<feature type="transmembrane region" description="Helical" evidence="6">
    <location>
        <begin position="176"/>
        <end position="199"/>
    </location>
</feature>
<dbReference type="RefSeq" id="WP_089067455.1">
    <property type="nucleotide sequence ID" value="NZ_CP022358.1"/>
</dbReference>
<evidence type="ECO:0000256" key="1">
    <source>
        <dbReference type="ARBA" id="ARBA00004651"/>
    </source>
</evidence>
<keyword evidence="9" id="KW-1185">Reference proteome</keyword>